<dbReference type="Gene3D" id="1.10.1040.10">
    <property type="entry name" value="N-(1-d-carboxylethyl)-l-norvaline Dehydrogenase, domain 2"/>
    <property type="match status" value="1"/>
</dbReference>
<dbReference type="NCBIfam" id="NF000942">
    <property type="entry name" value="PRK00094.1-4"/>
    <property type="match status" value="1"/>
</dbReference>
<feature type="binding site" evidence="10">
    <location>
        <position position="243"/>
    </location>
    <ligand>
        <name>sn-glycerol 3-phosphate</name>
        <dbReference type="ChEBI" id="CHEBI:57597"/>
    </ligand>
</feature>
<feature type="domain" description="Glycerol-3-phosphate dehydrogenase NAD-dependent N-terminal" evidence="16">
    <location>
        <begin position="7"/>
        <end position="159"/>
    </location>
</feature>
<evidence type="ECO:0000256" key="4">
    <source>
        <dbReference type="ARBA" id="ARBA00022857"/>
    </source>
</evidence>
<protein>
    <recommendedName>
        <fullName evidence="10">Glycerol-3-phosphate dehydrogenase [NAD(P)+]</fullName>
        <ecNumber evidence="10">1.1.1.94</ecNumber>
    </recommendedName>
    <alternativeName>
        <fullName evidence="10">NAD(P)(+)-dependent glycerol-3-phosphate dehydrogenase</fullName>
    </alternativeName>
    <alternativeName>
        <fullName evidence="10">NAD(P)H-dependent dihydroxyacetone-phosphate reductase</fullName>
    </alternativeName>
</protein>
<proteinExistence type="inferred from homology"/>
<keyword evidence="10" id="KW-0963">Cytoplasm</keyword>
<evidence type="ECO:0000256" key="6">
    <source>
        <dbReference type="ARBA" id="ARBA00023027"/>
    </source>
</evidence>
<feature type="binding site" evidence="12">
    <location>
        <position position="107"/>
    </location>
    <ligand>
        <name>substrate</name>
    </ligand>
</feature>
<dbReference type="PROSITE" id="PS00957">
    <property type="entry name" value="NAD_G3PDH"/>
    <property type="match status" value="1"/>
</dbReference>
<dbReference type="Gene3D" id="3.40.50.720">
    <property type="entry name" value="NAD(P)-binding Rossmann-like Domain"/>
    <property type="match status" value="1"/>
</dbReference>
<dbReference type="PANTHER" id="PTHR11728">
    <property type="entry name" value="GLYCEROL-3-PHOSPHATE DEHYDROGENASE"/>
    <property type="match status" value="1"/>
</dbReference>
<keyword evidence="4 10" id="KW-0521">NADP</keyword>
<feature type="binding site" evidence="10">
    <location>
        <position position="255"/>
    </location>
    <ligand>
        <name>sn-glycerol 3-phosphate</name>
        <dbReference type="ChEBI" id="CHEBI:57597"/>
    </ligand>
</feature>
<evidence type="ECO:0000259" key="17">
    <source>
        <dbReference type="Pfam" id="PF07479"/>
    </source>
</evidence>
<accession>A0A4U6BR89</accession>
<evidence type="ECO:0000256" key="15">
    <source>
        <dbReference type="RuleBase" id="RU000439"/>
    </source>
</evidence>
<dbReference type="FunFam" id="3.40.50.720:FF:000019">
    <property type="entry name" value="Glycerol-3-phosphate dehydrogenase [NAD(P)+]"/>
    <property type="match status" value="1"/>
</dbReference>
<dbReference type="PANTHER" id="PTHR11728:SF1">
    <property type="entry name" value="GLYCEROL-3-PHOSPHATE DEHYDROGENASE [NAD(+)] 2, CHLOROPLASTIC"/>
    <property type="match status" value="1"/>
</dbReference>
<keyword evidence="7 10" id="KW-0443">Lipid metabolism</keyword>
<feature type="active site" description="Proton acceptor" evidence="10 11">
    <location>
        <position position="190"/>
    </location>
</feature>
<feature type="domain" description="Glycerol-3-phosphate dehydrogenase NAD-dependent C-terminal" evidence="17">
    <location>
        <begin position="179"/>
        <end position="315"/>
    </location>
</feature>
<feature type="binding site" evidence="10">
    <location>
        <position position="35"/>
    </location>
    <ligand>
        <name>NADPH</name>
        <dbReference type="ChEBI" id="CHEBI:57783"/>
    </ligand>
</feature>
<dbReference type="Pfam" id="PF01210">
    <property type="entry name" value="NAD_Gly3P_dh_N"/>
    <property type="match status" value="1"/>
</dbReference>
<dbReference type="GO" id="GO:0046168">
    <property type="term" value="P:glycerol-3-phosphate catabolic process"/>
    <property type="evidence" value="ECO:0007669"/>
    <property type="project" value="InterPro"/>
</dbReference>
<feature type="binding site" evidence="10">
    <location>
        <position position="253"/>
    </location>
    <ligand>
        <name>sn-glycerol 3-phosphate</name>
        <dbReference type="ChEBI" id="CHEBI:57597"/>
    </ligand>
</feature>
<dbReference type="InterPro" id="IPR006109">
    <property type="entry name" value="G3P_DH_NAD-dep_C"/>
</dbReference>
<evidence type="ECO:0000256" key="13">
    <source>
        <dbReference type="PIRSR" id="PIRSR000114-3"/>
    </source>
</evidence>
<keyword evidence="3 10" id="KW-0547">Nucleotide-binding</keyword>
<dbReference type="GO" id="GO:0005829">
    <property type="term" value="C:cytosol"/>
    <property type="evidence" value="ECO:0007669"/>
    <property type="project" value="TreeGrafter"/>
</dbReference>
<reference evidence="18" key="1">
    <citation type="submission" date="2019-04" db="EMBL/GenBank/DDBJ databases">
        <title>Whole genome sequencing of cave bacteria.</title>
        <authorList>
            <person name="Gan H.M."/>
            <person name="Barton H."/>
            <person name="Savka M.A."/>
        </authorList>
    </citation>
    <scope>NUCLEOTIDE SEQUENCE [LARGE SCALE GENOMIC DNA]</scope>
    <source>
        <strain evidence="18">LC387</strain>
    </source>
</reference>
<feature type="binding site" evidence="13">
    <location>
        <begin position="11"/>
        <end position="16"/>
    </location>
    <ligand>
        <name>NAD(+)</name>
        <dbReference type="ChEBI" id="CHEBI:57540"/>
    </ligand>
</feature>
<evidence type="ECO:0000313" key="19">
    <source>
        <dbReference type="Proteomes" id="UP000034832"/>
    </source>
</evidence>
<comment type="caution">
    <text evidence="10">Lacks conserved residue(s) required for the propagation of feature annotation.</text>
</comment>
<evidence type="ECO:0000256" key="12">
    <source>
        <dbReference type="PIRSR" id="PIRSR000114-2"/>
    </source>
</evidence>
<dbReference type="OrthoDB" id="9812273at2"/>
<feature type="binding site" evidence="10">
    <location>
        <position position="137"/>
    </location>
    <ligand>
        <name>sn-glycerol 3-phosphate</name>
        <dbReference type="ChEBI" id="CHEBI:57597"/>
    </ligand>
</feature>
<dbReference type="GO" id="GO:0051287">
    <property type="term" value="F:NAD binding"/>
    <property type="evidence" value="ECO:0007669"/>
    <property type="project" value="InterPro"/>
</dbReference>
<evidence type="ECO:0000256" key="3">
    <source>
        <dbReference type="ARBA" id="ARBA00022741"/>
    </source>
</evidence>
<feature type="binding site" evidence="13">
    <location>
        <position position="254"/>
    </location>
    <ligand>
        <name>NAD(+)</name>
        <dbReference type="ChEBI" id="CHEBI:57540"/>
    </ligand>
</feature>
<dbReference type="GO" id="GO:0005975">
    <property type="term" value="P:carbohydrate metabolic process"/>
    <property type="evidence" value="ECO:0007669"/>
    <property type="project" value="InterPro"/>
</dbReference>
<dbReference type="SUPFAM" id="SSF48179">
    <property type="entry name" value="6-phosphogluconate dehydrogenase C-terminal domain-like"/>
    <property type="match status" value="1"/>
</dbReference>
<comment type="catalytic activity">
    <reaction evidence="10">
        <text>sn-glycerol 3-phosphate + NAD(+) = dihydroxyacetone phosphate + NADH + H(+)</text>
        <dbReference type="Rhea" id="RHEA:11092"/>
        <dbReference type="ChEBI" id="CHEBI:15378"/>
        <dbReference type="ChEBI" id="CHEBI:57540"/>
        <dbReference type="ChEBI" id="CHEBI:57597"/>
        <dbReference type="ChEBI" id="CHEBI:57642"/>
        <dbReference type="ChEBI" id="CHEBI:57945"/>
        <dbReference type="EC" id="1.1.1.94"/>
    </reaction>
</comment>
<name>A0A4U6BR89_9BRAD</name>
<dbReference type="GO" id="GO:0141152">
    <property type="term" value="F:glycerol-3-phosphate dehydrogenase (NAD+) activity"/>
    <property type="evidence" value="ECO:0007669"/>
    <property type="project" value="RHEA"/>
</dbReference>
<organism evidence="18 19">
    <name type="scientific">Afipia massiliensis</name>
    <dbReference type="NCBI Taxonomy" id="211460"/>
    <lineage>
        <taxon>Bacteria</taxon>
        <taxon>Pseudomonadati</taxon>
        <taxon>Pseudomonadota</taxon>
        <taxon>Alphaproteobacteria</taxon>
        <taxon>Hyphomicrobiales</taxon>
        <taxon>Nitrobacteraceae</taxon>
        <taxon>Afipia</taxon>
    </lineage>
</organism>
<evidence type="ECO:0000256" key="14">
    <source>
        <dbReference type="RuleBase" id="RU000437"/>
    </source>
</evidence>
<comment type="pathway">
    <text evidence="10">Membrane lipid metabolism; glycerophospholipid metabolism.</text>
</comment>
<gene>
    <name evidence="10" type="primary">gpsA</name>
    <name evidence="18" type="ORF">YH63_007220</name>
</gene>
<dbReference type="HAMAP" id="MF_00394">
    <property type="entry name" value="NAD_Glyc3P_dehydrog"/>
    <property type="match status" value="1"/>
</dbReference>
<dbReference type="AlphaFoldDB" id="A0A4U6BR89"/>
<dbReference type="EC" id="1.1.1.94" evidence="10"/>
<dbReference type="InterPro" id="IPR011128">
    <property type="entry name" value="G3P_DH_NAD-dep_N"/>
</dbReference>
<evidence type="ECO:0000256" key="9">
    <source>
        <dbReference type="ARBA" id="ARBA00023264"/>
    </source>
</evidence>
<dbReference type="STRING" id="211460.YH63_11725"/>
<comment type="function">
    <text evidence="10">Catalyzes the reduction of the glycolytic intermediate dihydroxyacetone phosphate (DHAP) to sn-glycerol 3-phosphate (G3P), the key precursor for phospholipid synthesis.</text>
</comment>
<dbReference type="InterPro" id="IPR006168">
    <property type="entry name" value="G3P_DH_NAD-dep"/>
</dbReference>
<keyword evidence="6 10" id="KW-0520">NAD</keyword>
<dbReference type="GO" id="GO:0006650">
    <property type="term" value="P:glycerophospholipid metabolic process"/>
    <property type="evidence" value="ECO:0007669"/>
    <property type="project" value="UniProtKB-UniRule"/>
</dbReference>
<comment type="similarity">
    <text evidence="1 10 14">Belongs to the NAD-dependent glycerol-3-phosphate dehydrogenase family.</text>
</comment>
<evidence type="ECO:0000256" key="10">
    <source>
        <dbReference type="HAMAP-Rule" id="MF_00394"/>
    </source>
</evidence>
<evidence type="ECO:0000256" key="1">
    <source>
        <dbReference type="ARBA" id="ARBA00011009"/>
    </source>
</evidence>
<dbReference type="RefSeq" id="WP_046828186.1">
    <property type="nucleotide sequence ID" value="NZ_LBIA02000001.1"/>
</dbReference>
<comment type="catalytic activity">
    <reaction evidence="10 15">
        <text>sn-glycerol 3-phosphate + NADP(+) = dihydroxyacetone phosphate + NADPH + H(+)</text>
        <dbReference type="Rhea" id="RHEA:11096"/>
        <dbReference type="ChEBI" id="CHEBI:15378"/>
        <dbReference type="ChEBI" id="CHEBI:57597"/>
        <dbReference type="ChEBI" id="CHEBI:57642"/>
        <dbReference type="ChEBI" id="CHEBI:57783"/>
        <dbReference type="ChEBI" id="CHEBI:58349"/>
        <dbReference type="EC" id="1.1.1.94"/>
    </reaction>
</comment>
<dbReference type="InterPro" id="IPR036291">
    <property type="entry name" value="NAD(P)-bd_dom_sf"/>
</dbReference>
<comment type="caution">
    <text evidence="18">The sequence shown here is derived from an EMBL/GenBank/DDBJ whole genome shotgun (WGS) entry which is preliminary data.</text>
</comment>
<feature type="binding site" evidence="10">
    <location>
        <position position="254"/>
    </location>
    <ligand>
        <name>NADPH</name>
        <dbReference type="ChEBI" id="CHEBI:57783"/>
    </ligand>
</feature>
<dbReference type="GO" id="GO:0008654">
    <property type="term" value="P:phospholipid biosynthetic process"/>
    <property type="evidence" value="ECO:0007669"/>
    <property type="project" value="UniProtKB-KW"/>
</dbReference>
<dbReference type="Pfam" id="PF07479">
    <property type="entry name" value="NAD_Gly3P_dh_C"/>
    <property type="match status" value="1"/>
</dbReference>
<dbReference type="Proteomes" id="UP000034832">
    <property type="component" value="Unassembled WGS sequence"/>
</dbReference>
<dbReference type="InterPro" id="IPR013328">
    <property type="entry name" value="6PGD_dom2"/>
</dbReference>
<evidence type="ECO:0000256" key="11">
    <source>
        <dbReference type="PIRSR" id="PIRSR000114-1"/>
    </source>
</evidence>
<dbReference type="PIRSF" id="PIRSF000114">
    <property type="entry name" value="Glycerol-3-P_dh"/>
    <property type="match status" value="1"/>
</dbReference>
<keyword evidence="2 10" id="KW-0444">Lipid biosynthesis</keyword>
<dbReference type="GO" id="GO:0046167">
    <property type="term" value="P:glycerol-3-phosphate biosynthetic process"/>
    <property type="evidence" value="ECO:0007669"/>
    <property type="project" value="UniProtKB-UniRule"/>
</dbReference>
<keyword evidence="9 10" id="KW-1208">Phospholipid metabolism</keyword>
<feature type="binding site" evidence="10">
    <location>
        <position position="107"/>
    </location>
    <ligand>
        <name>sn-glycerol 3-phosphate</name>
        <dbReference type="ChEBI" id="CHEBI:57597"/>
    </ligand>
</feature>
<dbReference type="EMBL" id="LBIA02000001">
    <property type="protein sequence ID" value="TKT71214.1"/>
    <property type="molecule type" value="Genomic_DNA"/>
</dbReference>
<feature type="binding site" evidence="10">
    <location>
        <position position="107"/>
    </location>
    <ligand>
        <name>NADPH</name>
        <dbReference type="ChEBI" id="CHEBI:57783"/>
    </ligand>
</feature>
<feature type="binding site" evidence="10">
    <location>
        <position position="273"/>
    </location>
    <ligand>
        <name>NADPH</name>
        <dbReference type="ChEBI" id="CHEBI:57783"/>
    </ligand>
</feature>
<comment type="subcellular location">
    <subcellularLocation>
        <location evidence="10">Cytoplasm</location>
    </subcellularLocation>
</comment>
<sequence length="326" mass="33216">MIVHQSISVVGAGAWGTALANATARAGRDVVLYARDRVAAEQIAQTRENPKLPGIQLTKGIAVTSDLAQAGKADAVLLVTPAQSLRQAAIALAPHLAPGTPVIVCAKGIERGTHQFMTQIVAEVAPNAVPAILSGPSFDVDVARGLPTAVTLATADETVAKALVHALGSATFRPYHSTDVRGVEIGGAAKNVLAIAAGIVSGRKLGASALAALTTRGFAELMRLGLACGAKAETIAGLSGLGDLLLSCSSPQSRNFSHGIALGRGETPARGKLVEGEFTAPVLIELATEKNIEMPVANAVAAILGDALTIDEAIETLLTRPFRAEG</sequence>
<keyword evidence="8 10" id="KW-0594">Phospholipid biosynthesis</keyword>
<dbReference type="NCBIfam" id="NF000940">
    <property type="entry name" value="PRK00094.1-2"/>
    <property type="match status" value="1"/>
</dbReference>
<feature type="binding site" evidence="10">
    <location>
        <position position="15"/>
    </location>
    <ligand>
        <name>NADPH</name>
        <dbReference type="ChEBI" id="CHEBI:57783"/>
    </ligand>
</feature>
<keyword evidence="19" id="KW-1185">Reference proteome</keyword>
<evidence type="ECO:0000256" key="5">
    <source>
        <dbReference type="ARBA" id="ARBA00023002"/>
    </source>
</evidence>
<feature type="binding site" evidence="12">
    <location>
        <begin position="254"/>
        <end position="255"/>
    </location>
    <ligand>
        <name>substrate</name>
    </ligand>
</feature>
<evidence type="ECO:0000259" key="16">
    <source>
        <dbReference type="Pfam" id="PF01210"/>
    </source>
</evidence>
<feature type="binding site" evidence="10">
    <location>
        <position position="135"/>
    </location>
    <ligand>
        <name>sn-glycerol 3-phosphate</name>
        <dbReference type="ChEBI" id="CHEBI:57597"/>
    </ligand>
</feature>
<evidence type="ECO:0000256" key="7">
    <source>
        <dbReference type="ARBA" id="ARBA00023098"/>
    </source>
</evidence>
<dbReference type="SUPFAM" id="SSF51735">
    <property type="entry name" value="NAD(P)-binding Rossmann-fold domains"/>
    <property type="match status" value="1"/>
</dbReference>
<dbReference type="UniPathway" id="UPA00940"/>
<keyword evidence="5 10" id="KW-0560">Oxidoreductase</keyword>
<evidence type="ECO:0000256" key="2">
    <source>
        <dbReference type="ARBA" id="ARBA00022516"/>
    </source>
</evidence>
<feature type="binding site" evidence="13">
    <location>
        <position position="272"/>
    </location>
    <ligand>
        <name>NAD(+)</name>
        <dbReference type="ChEBI" id="CHEBI:57540"/>
    </ligand>
</feature>
<evidence type="ECO:0000256" key="8">
    <source>
        <dbReference type="ARBA" id="ARBA00023209"/>
    </source>
</evidence>
<evidence type="ECO:0000313" key="18">
    <source>
        <dbReference type="EMBL" id="TKT71214.1"/>
    </source>
</evidence>
<feature type="binding site" evidence="10">
    <location>
        <position position="275"/>
    </location>
    <ligand>
        <name>NADPH</name>
        <dbReference type="ChEBI" id="CHEBI:57783"/>
    </ligand>
</feature>
<dbReference type="InterPro" id="IPR008927">
    <property type="entry name" value="6-PGluconate_DH-like_C_sf"/>
</dbReference>
<dbReference type="PRINTS" id="PR00077">
    <property type="entry name" value="GPDHDRGNASE"/>
</dbReference>
<dbReference type="GO" id="GO:0141153">
    <property type="term" value="F:glycerol-3-phosphate dehydrogenase (NADP+) activity"/>
    <property type="evidence" value="ECO:0007669"/>
    <property type="project" value="RHEA"/>
</dbReference>
<feature type="binding site" evidence="10">
    <location>
        <position position="254"/>
    </location>
    <ligand>
        <name>sn-glycerol 3-phosphate</name>
        <dbReference type="ChEBI" id="CHEBI:57597"/>
    </ligand>
</feature>
<feature type="binding site" evidence="10">
    <location>
        <position position="190"/>
    </location>
    <ligand>
        <name>sn-glycerol 3-phosphate</name>
        <dbReference type="ChEBI" id="CHEBI:57597"/>
    </ligand>
</feature>